<reference evidence="2" key="1">
    <citation type="submission" date="2022-06" db="EMBL/GenBank/DDBJ databases">
        <title>Complete genome sequence of Streptomyces nigrescens HEK616.</title>
        <authorList>
            <person name="Asamizu S."/>
            <person name="Onaka H."/>
        </authorList>
    </citation>
    <scope>NUCLEOTIDE SEQUENCE</scope>
    <source>
        <strain evidence="2">HEK616</strain>
    </source>
</reference>
<evidence type="ECO:0000313" key="2">
    <source>
        <dbReference type="EMBL" id="BDM70496.1"/>
    </source>
</evidence>
<dbReference type="Proteomes" id="UP001059597">
    <property type="component" value="Chromosome"/>
</dbReference>
<sequence>MPRATPEPTKGQIPPFGSIVAHVTYGIFNSEFGWRVREDPFDDKTPPQRRGGPAGRLIPPPCRMSGRCVWIGGSGGPEQYGVRGPRGPTDSLG</sequence>
<feature type="region of interest" description="Disordered" evidence="1">
    <location>
        <begin position="38"/>
        <end position="60"/>
    </location>
</feature>
<evidence type="ECO:0000313" key="3">
    <source>
        <dbReference type="Proteomes" id="UP001059597"/>
    </source>
</evidence>
<gene>
    <name evidence="2" type="ORF">HEK616_39830</name>
</gene>
<organism evidence="2 3">
    <name type="scientific">Streptomyces nigrescens</name>
    <dbReference type="NCBI Taxonomy" id="1920"/>
    <lineage>
        <taxon>Bacteria</taxon>
        <taxon>Bacillati</taxon>
        <taxon>Actinomycetota</taxon>
        <taxon>Actinomycetes</taxon>
        <taxon>Kitasatosporales</taxon>
        <taxon>Streptomycetaceae</taxon>
        <taxon>Streptomyces</taxon>
    </lineage>
</organism>
<feature type="region of interest" description="Disordered" evidence="1">
    <location>
        <begin position="74"/>
        <end position="93"/>
    </location>
</feature>
<protein>
    <submittedName>
        <fullName evidence="2">Uncharacterized protein</fullName>
    </submittedName>
</protein>
<accession>A0ABM7ZVV6</accession>
<dbReference type="EMBL" id="AP026073">
    <property type="protein sequence ID" value="BDM70496.1"/>
    <property type="molecule type" value="Genomic_DNA"/>
</dbReference>
<evidence type="ECO:0000256" key="1">
    <source>
        <dbReference type="SAM" id="MobiDB-lite"/>
    </source>
</evidence>
<keyword evidence="3" id="KW-1185">Reference proteome</keyword>
<proteinExistence type="predicted"/>
<name>A0ABM7ZVV6_STRNI</name>